<feature type="region of interest" description="Disordered" evidence="8">
    <location>
        <begin position="1"/>
        <end position="41"/>
    </location>
</feature>
<feature type="compositionally biased region" description="Basic residues" evidence="8">
    <location>
        <begin position="22"/>
        <end position="31"/>
    </location>
</feature>
<dbReference type="SUPFAM" id="SSF52833">
    <property type="entry name" value="Thioredoxin-like"/>
    <property type="match status" value="1"/>
</dbReference>
<dbReference type="InterPro" id="IPR017937">
    <property type="entry name" value="Thioredoxin_CS"/>
</dbReference>
<evidence type="ECO:0000256" key="6">
    <source>
        <dbReference type="ARBA" id="ARBA00038353"/>
    </source>
</evidence>
<dbReference type="OrthoDB" id="10263751at2759"/>
<feature type="domain" description="Thioredoxin" evidence="9">
    <location>
        <begin position="27"/>
        <end position="154"/>
    </location>
</feature>
<evidence type="ECO:0000256" key="2">
    <source>
        <dbReference type="ARBA" id="ARBA00022982"/>
    </source>
</evidence>
<dbReference type="Pfam" id="PF00085">
    <property type="entry name" value="Thioredoxin"/>
    <property type="match status" value="1"/>
</dbReference>
<dbReference type="Proteomes" id="UP001151287">
    <property type="component" value="Unassembled WGS sequence"/>
</dbReference>
<keyword evidence="2" id="KW-0249">Electron transport</keyword>
<comment type="similarity">
    <text evidence="5">Belongs to the thioredoxin family. Plant F-type subfamily.</text>
</comment>
<dbReference type="PROSITE" id="PS51352">
    <property type="entry name" value="THIOREDOXIN_2"/>
    <property type="match status" value="1"/>
</dbReference>
<evidence type="ECO:0000259" key="9">
    <source>
        <dbReference type="PROSITE" id="PS51352"/>
    </source>
</evidence>
<name>A0A9Q0HMN8_9POAL</name>
<dbReference type="CDD" id="cd02947">
    <property type="entry name" value="TRX_family"/>
    <property type="match status" value="1"/>
</dbReference>
<dbReference type="InterPro" id="IPR036249">
    <property type="entry name" value="Thioredoxin-like_sf"/>
</dbReference>
<comment type="similarity">
    <text evidence="6">Belongs to the thioredoxin family. Plant H-type subfamily.</text>
</comment>
<dbReference type="PROSITE" id="PS00194">
    <property type="entry name" value="THIOREDOXIN_1"/>
    <property type="match status" value="1"/>
</dbReference>
<evidence type="ECO:0000256" key="7">
    <source>
        <dbReference type="ARBA" id="ARBA00078030"/>
    </source>
</evidence>
<comment type="caution">
    <text evidence="10">The sequence shown here is derived from an EMBL/GenBank/DDBJ whole genome shotgun (WGS) entry which is preliminary data.</text>
</comment>
<feature type="compositionally biased region" description="Basic and acidic residues" evidence="8">
    <location>
        <begin position="32"/>
        <end position="41"/>
    </location>
</feature>
<evidence type="ECO:0000256" key="1">
    <source>
        <dbReference type="ARBA" id="ARBA00022448"/>
    </source>
</evidence>
<gene>
    <name evidence="10" type="ORF">LUZ63_015937</name>
</gene>
<evidence type="ECO:0000256" key="4">
    <source>
        <dbReference type="ARBA" id="ARBA00023284"/>
    </source>
</evidence>
<dbReference type="EMBL" id="JAMQYH010000004">
    <property type="protein sequence ID" value="KAJ1691782.1"/>
    <property type="molecule type" value="Genomic_DNA"/>
</dbReference>
<evidence type="ECO:0000256" key="3">
    <source>
        <dbReference type="ARBA" id="ARBA00023157"/>
    </source>
</evidence>
<sequence>MAPFPNSVKAPKKLQNPFFSQQKKKKKKKKEPKPDLNRAKMADHGNVVVVSSTQHFKEKVEEAKGANKLVVIDFTATWCPPCRFIAPVFEALSKQFPDVVFLKVDVDEQKEVAQEYEVSAMPTFAFLKDGVKIDEIVGADKTSLETKVVQYATSV</sequence>
<keyword evidence="11" id="KW-1185">Reference proteome</keyword>
<keyword evidence="4" id="KW-0676">Redox-active center</keyword>
<evidence type="ECO:0000256" key="5">
    <source>
        <dbReference type="ARBA" id="ARBA00038337"/>
    </source>
</evidence>
<dbReference type="AlphaFoldDB" id="A0A9Q0HMN8"/>
<dbReference type="PRINTS" id="PR00421">
    <property type="entry name" value="THIOREDOXIN"/>
</dbReference>
<evidence type="ECO:0000313" key="10">
    <source>
        <dbReference type="EMBL" id="KAJ1691782.1"/>
    </source>
</evidence>
<proteinExistence type="inferred from homology"/>
<evidence type="ECO:0000313" key="11">
    <source>
        <dbReference type="Proteomes" id="UP001151287"/>
    </source>
</evidence>
<evidence type="ECO:0000256" key="8">
    <source>
        <dbReference type="SAM" id="MobiDB-lite"/>
    </source>
</evidence>
<keyword evidence="1" id="KW-0813">Transport</keyword>
<reference evidence="10" key="1">
    <citation type="journal article" date="2022" name="Cell">
        <title>Repeat-based holocentromeres influence genome architecture and karyotype evolution.</title>
        <authorList>
            <person name="Hofstatter P.G."/>
            <person name="Thangavel G."/>
            <person name="Lux T."/>
            <person name="Neumann P."/>
            <person name="Vondrak T."/>
            <person name="Novak P."/>
            <person name="Zhang M."/>
            <person name="Costa L."/>
            <person name="Castellani M."/>
            <person name="Scott A."/>
            <person name="Toegelov H."/>
            <person name="Fuchs J."/>
            <person name="Mata-Sucre Y."/>
            <person name="Dias Y."/>
            <person name="Vanzela A.L.L."/>
            <person name="Huettel B."/>
            <person name="Almeida C.C.S."/>
            <person name="Simkova H."/>
            <person name="Souza G."/>
            <person name="Pedrosa-Harand A."/>
            <person name="Macas J."/>
            <person name="Mayer K.F.X."/>
            <person name="Houben A."/>
            <person name="Marques A."/>
        </authorList>
    </citation>
    <scope>NUCLEOTIDE SEQUENCE</scope>
    <source>
        <strain evidence="10">RhyBre1mFocal</strain>
    </source>
</reference>
<dbReference type="InterPro" id="IPR013766">
    <property type="entry name" value="Thioredoxin_domain"/>
</dbReference>
<dbReference type="FunFam" id="3.40.30.10:FF:000104">
    <property type="entry name" value="Thioredoxin"/>
    <property type="match status" value="1"/>
</dbReference>
<accession>A0A9Q0HMN8</accession>
<organism evidence="10 11">
    <name type="scientific">Rhynchospora breviuscula</name>
    <dbReference type="NCBI Taxonomy" id="2022672"/>
    <lineage>
        <taxon>Eukaryota</taxon>
        <taxon>Viridiplantae</taxon>
        <taxon>Streptophyta</taxon>
        <taxon>Embryophyta</taxon>
        <taxon>Tracheophyta</taxon>
        <taxon>Spermatophyta</taxon>
        <taxon>Magnoliopsida</taxon>
        <taxon>Liliopsida</taxon>
        <taxon>Poales</taxon>
        <taxon>Cyperaceae</taxon>
        <taxon>Cyperoideae</taxon>
        <taxon>Rhynchosporeae</taxon>
        <taxon>Rhynchospora</taxon>
    </lineage>
</organism>
<keyword evidence="3" id="KW-1015">Disulfide bond</keyword>
<dbReference type="PANTHER" id="PTHR46115">
    <property type="entry name" value="THIOREDOXIN-LIKE PROTEIN 1"/>
    <property type="match status" value="1"/>
</dbReference>
<dbReference type="GO" id="GO:0016671">
    <property type="term" value="F:oxidoreductase activity, acting on a sulfur group of donors, disulfide as acceptor"/>
    <property type="evidence" value="ECO:0007669"/>
    <property type="project" value="UniProtKB-ARBA"/>
</dbReference>
<protein>
    <recommendedName>
        <fullName evidence="7">Phloem sap 13 kDa protein 1</fullName>
    </recommendedName>
</protein>
<dbReference type="Gene3D" id="3.40.30.10">
    <property type="entry name" value="Glutaredoxin"/>
    <property type="match status" value="1"/>
</dbReference>